<dbReference type="RefSeq" id="WP_036676968.1">
    <property type="nucleotide sequence ID" value="NZ_MKQP01000034.1"/>
</dbReference>
<sequence length="666" mass="77724">MFEIDEMKLDFLNQFTKSYPEVDFLLCEISKIIYSTRARTVSLPKIIDSDEVFIAIQEDILIQTSDGLSFIDNQYFLYFLAKGLISLRFEELWPQTEVFWNEIESLHDEYVWFVELKGIEIMLLILFDRQYGINILGSIIPIIESGKSERNHWELLMLTAEVLPYLHLDSKLIIEFLERLPNSQIPFANVLVKGVELLSKKRPEVGHEIWGIWTSKPTFEGIWLLKAVAIGLAQKESIRSIYPTVLDLLSSDQEELLSVGISICGLFSYEDTTEDLLNNTIEILDSLLQNEFRIELRQVLAEAYGRLVTKSKIAQTAVRTLSTEPIPEIQAQIAYILFMHTDQYMQEDWFQEALLNLSSVKTVHKGIIENLDYVLNKLCPIHLDVVQSFLENWIQQHDKSVKEENIADLFNRLMLTLLNNHKMWFEKLLTSWFLREDIKFHLHIQEIVHYLAVHGNIIHLDQDLLSNLSFKDIKYIVLKILGFVRDNRNLCHLTFSVLLRIPEDFKVDMLVRSAFKDYIAYNYPGATREIITDKMENGTDKERKIARDILEDLDRYQQARSDLPMIKEFFPPEGRAGKFERMQSKQMSLQIEEGSNKKSILLQLAHRVVLKGGRSSFSRVQGKISDRTELSEFSVEMEFPKGEYLDPTGEAMKRSEWRICRREDIE</sequence>
<evidence type="ECO:0000313" key="2">
    <source>
        <dbReference type="Proteomes" id="UP000187465"/>
    </source>
</evidence>
<evidence type="ECO:0000313" key="1">
    <source>
        <dbReference type="EMBL" id="OMD27892.1"/>
    </source>
</evidence>
<organism evidence="1 2">
    <name type="scientific">Paenibacillus odorifer</name>
    <dbReference type="NCBI Taxonomy" id="189426"/>
    <lineage>
        <taxon>Bacteria</taxon>
        <taxon>Bacillati</taxon>
        <taxon>Bacillota</taxon>
        <taxon>Bacilli</taxon>
        <taxon>Bacillales</taxon>
        <taxon>Paenibacillaceae</taxon>
        <taxon>Paenibacillus</taxon>
    </lineage>
</organism>
<accession>A0A1R0X3I6</accession>
<dbReference type="SUPFAM" id="SSF48371">
    <property type="entry name" value="ARM repeat"/>
    <property type="match status" value="1"/>
</dbReference>
<proteinExistence type="predicted"/>
<dbReference type="EMBL" id="MKQP01000034">
    <property type="protein sequence ID" value="OMD27892.1"/>
    <property type="molecule type" value="Genomic_DNA"/>
</dbReference>
<dbReference type="InterPro" id="IPR016024">
    <property type="entry name" value="ARM-type_fold"/>
</dbReference>
<protein>
    <submittedName>
        <fullName evidence="1">Uncharacterized protein</fullName>
    </submittedName>
</protein>
<gene>
    <name evidence="1" type="ORF">BJP51_01925</name>
</gene>
<dbReference type="AlphaFoldDB" id="A0A1R0X3I6"/>
<comment type="caution">
    <text evidence="1">The sequence shown here is derived from an EMBL/GenBank/DDBJ whole genome shotgun (WGS) entry which is preliminary data.</text>
</comment>
<name>A0A1R0X3I6_9BACL</name>
<reference evidence="1 2" key="1">
    <citation type="submission" date="2016-10" db="EMBL/GenBank/DDBJ databases">
        <title>Paenibacillus species isolates.</title>
        <authorList>
            <person name="Beno S.M."/>
        </authorList>
    </citation>
    <scope>NUCLEOTIDE SEQUENCE [LARGE SCALE GENOMIC DNA]</scope>
    <source>
        <strain evidence="1 2">FSL H7-0604</strain>
    </source>
</reference>
<dbReference type="Proteomes" id="UP000187465">
    <property type="component" value="Unassembled WGS sequence"/>
</dbReference>